<reference evidence="2" key="1">
    <citation type="journal article" date="2019" name="Int. J. Syst. Evol. Microbiol.">
        <title>The Global Catalogue of Microorganisms (GCM) 10K type strain sequencing project: providing services to taxonomists for standard genome sequencing and annotation.</title>
        <authorList>
            <consortium name="The Broad Institute Genomics Platform"/>
            <consortium name="The Broad Institute Genome Sequencing Center for Infectious Disease"/>
            <person name="Wu L."/>
            <person name="Ma J."/>
        </authorList>
    </citation>
    <scope>NUCLEOTIDE SEQUENCE [LARGE SCALE GENOMIC DNA]</scope>
    <source>
        <strain evidence="2">TISTR 1511</strain>
    </source>
</reference>
<dbReference type="Pfam" id="PF16264">
    <property type="entry name" value="SatD"/>
    <property type="match status" value="1"/>
</dbReference>
<organism evidence="1 2">
    <name type="scientific">Gulosibacter bifidus</name>
    <dbReference type="NCBI Taxonomy" id="272239"/>
    <lineage>
        <taxon>Bacteria</taxon>
        <taxon>Bacillati</taxon>
        <taxon>Actinomycetota</taxon>
        <taxon>Actinomycetes</taxon>
        <taxon>Micrococcales</taxon>
        <taxon>Microbacteriaceae</taxon>
        <taxon>Gulosibacter</taxon>
    </lineage>
</organism>
<keyword evidence="2" id="KW-1185">Reference proteome</keyword>
<evidence type="ECO:0000313" key="2">
    <source>
        <dbReference type="Proteomes" id="UP001597453"/>
    </source>
</evidence>
<gene>
    <name evidence="1" type="ORF">ACFSUQ_05090</name>
</gene>
<name>A0ABW5RIC8_9MICO</name>
<proteinExistence type="predicted"/>
<dbReference type="InterPro" id="IPR032580">
    <property type="entry name" value="SatD"/>
</dbReference>
<dbReference type="RefSeq" id="WP_066055819.1">
    <property type="nucleotide sequence ID" value="NZ_JBHUNF010000003.1"/>
</dbReference>
<evidence type="ECO:0000313" key="1">
    <source>
        <dbReference type="EMBL" id="MFD2674677.1"/>
    </source>
</evidence>
<accession>A0ABW5RIC8</accession>
<protein>
    <submittedName>
        <fullName evidence="1">SatD family protein</fullName>
    </submittedName>
</protein>
<sequence length="217" mass="23128">MSDTYPSCVALLVDIIGSRGDHRARNHQAMLRAIDQVNETHPALDPLRTTVGDEVQGIYATLGDALTAAFALRFAAASPEQHEPIALRFGVGGGEVTVVDADRGIQDGSAWWAARDAINQVESLAELTHYDCVRTLVIDRRTEAANGTVNAALQLIDAQMDALRPASQHSLGYIVAGLSNQDAATKLGISASANSQRAVHNRLRILADAITQLGELP</sequence>
<dbReference type="EMBL" id="JBHUNF010000003">
    <property type="protein sequence ID" value="MFD2674677.1"/>
    <property type="molecule type" value="Genomic_DNA"/>
</dbReference>
<dbReference type="Proteomes" id="UP001597453">
    <property type="component" value="Unassembled WGS sequence"/>
</dbReference>
<comment type="caution">
    <text evidence="1">The sequence shown here is derived from an EMBL/GenBank/DDBJ whole genome shotgun (WGS) entry which is preliminary data.</text>
</comment>